<name>A0A2U8WV46_9HYPH</name>
<dbReference type="Proteomes" id="UP000245444">
    <property type="component" value="Chromosome"/>
</dbReference>
<dbReference type="KEGG" id="mtea:DK419_25090"/>
<accession>A0A2U8WV46</accession>
<feature type="compositionally biased region" description="Low complexity" evidence="1">
    <location>
        <begin position="10"/>
        <end position="21"/>
    </location>
</feature>
<organism evidence="2 3">
    <name type="scientific">Methylobacterium terrae</name>
    <dbReference type="NCBI Taxonomy" id="2202827"/>
    <lineage>
        <taxon>Bacteria</taxon>
        <taxon>Pseudomonadati</taxon>
        <taxon>Pseudomonadota</taxon>
        <taxon>Alphaproteobacteria</taxon>
        <taxon>Hyphomicrobiales</taxon>
        <taxon>Methylobacteriaceae</taxon>
        <taxon>Methylobacterium</taxon>
    </lineage>
</organism>
<evidence type="ECO:0000313" key="2">
    <source>
        <dbReference type="EMBL" id="AWN49216.1"/>
    </source>
</evidence>
<protein>
    <submittedName>
        <fullName evidence="2">Uncharacterized protein</fullName>
    </submittedName>
</protein>
<evidence type="ECO:0000313" key="3">
    <source>
        <dbReference type="Proteomes" id="UP000245444"/>
    </source>
</evidence>
<gene>
    <name evidence="2" type="ORF">DK419_25090</name>
</gene>
<dbReference type="OrthoDB" id="8004659at2"/>
<dbReference type="EMBL" id="CP029553">
    <property type="protein sequence ID" value="AWN49216.1"/>
    <property type="molecule type" value="Genomic_DNA"/>
</dbReference>
<feature type="region of interest" description="Disordered" evidence="1">
    <location>
        <begin position="1"/>
        <end position="21"/>
    </location>
</feature>
<evidence type="ECO:0000256" key="1">
    <source>
        <dbReference type="SAM" id="MobiDB-lite"/>
    </source>
</evidence>
<dbReference type="AlphaFoldDB" id="A0A2U8WV46"/>
<sequence>MTAQDLSSEASGSKATKFKATSSATTGMSLMTEQDVGVAFATLATALAVALHKQGVADGEALLAETVGTLEAVLQDDYPEQARAILSACARSLRAAEG</sequence>
<keyword evidence="3" id="KW-1185">Reference proteome</keyword>
<reference evidence="2 3" key="1">
    <citation type="submission" date="2018-05" db="EMBL/GenBank/DDBJ databases">
        <title>Complete Genome Sequence of Methylobacterium sp. 17Sr1-28.</title>
        <authorList>
            <person name="Srinivasan S."/>
        </authorList>
    </citation>
    <scope>NUCLEOTIDE SEQUENCE [LARGE SCALE GENOMIC DNA]</scope>
    <source>
        <strain evidence="2 3">17Sr1-28</strain>
    </source>
</reference>
<proteinExistence type="predicted"/>